<dbReference type="CDD" id="cd00093">
    <property type="entry name" value="HTH_XRE"/>
    <property type="match status" value="1"/>
</dbReference>
<gene>
    <name evidence="2" type="ORF">MMUR_12220</name>
</gene>
<sequence>MGAFLRSRRERIQPAEVGLPAGVRRRTPGLRRDEVAHLAFISTEYYTRLEQARAPRPSNDVIAGVARALRLSDSETVHLHRLAGVAPRPPLGPPRLVRRSIVDFIERLPDAAAIVTSAAMEVLAWNHLAAALMEDFSACSRTQRNLLRRAFLDSGPDGTVLFGVSDVEEFRRYAVAQLRSCAARYPDDPEVAALIAELRAAGALFEDIWQRREVAAEPVLRKTFRHPAVGDVTVNCDGLDIADSDQQLIIYTADPGSADEQALQLLSVLGVQRLGQPG</sequence>
<dbReference type="PANTHER" id="PTHR35010:SF2">
    <property type="entry name" value="BLL4672 PROTEIN"/>
    <property type="match status" value="1"/>
</dbReference>
<evidence type="ECO:0000313" key="2">
    <source>
        <dbReference type="EMBL" id="GFG57086.1"/>
    </source>
</evidence>
<reference evidence="2 3" key="1">
    <citation type="journal article" date="2019" name="Emerg. Microbes Infect.">
        <title>Comprehensive subspecies identification of 175 nontuberculous mycobacteria species based on 7547 genomic profiles.</title>
        <authorList>
            <person name="Matsumoto Y."/>
            <person name="Kinjo T."/>
            <person name="Motooka D."/>
            <person name="Nabeya D."/>
            <person name="Jung N."/>
            <person name="Uechi K."/>
            <person name="Horii T."/>
            <person name="Iida T."/>
            <person name="Fujita J."/>
            <person name="Nakamura S."/>
        </authorList>
    </citation>
    <scope>NUCLEOTIDE SEQUENCE [LARGE SCALE GENOMIC DNA]</scope>
    <source>
        <strain evidence="2 3">JCM 13392</strain>
    </source>
</reference>
<dbReference type="SUPFAM" id="SSF47413">
    <property type="entry name" value="lambda repressor-like DNA-binding domains"/>
    <property type="match status" value="1"/>
</dbReference>
<dbReference type="Gene3D" id="1.10.260.40">
    <property type="entry name" value="lambda repressor-like DNA-binding domains"/>
    <property type="match status" value="1"/>
</dbReference>
<dbReference type="Pfam" id="PF13560">
    <property type="entry name" value="HTH_31"/>
    <property type="match status" value="1"/>
</dbReference>
<keyword evidence="3" id="KW-1185">Reference proteome</keyword>
<dbReference type="Pfam" id="PF17765">
    <property type="entry name" value="MLTR_LBD"/>
    <property type="match status" value="1"/>
</dbReference>
<feature type="domain" description="HTH cro/C1-type" evidence="1">
    <location>
        <begin position="4"/>
        <end position="76"/>
    </location>
</feature>
<dbReference type="SMART" id="SM00530">
    <property type="entry name" value="HTH_XRE"/>
    <property type="match status" value="1"/>
</dbReference>
<dbReference type="PANTHER" id="PTHR35010">
    <property type="entry name" value="BLL4672 PROTEIN-RELATED"/>
    <property type="match status" value="1"/>
</dbReference>
<dbReference type="Proteomes" id="UP000465241">
    <property type="component" value="Unassembled WGS sequence"/>
</dbReference>
<dbReference type="Gene3D" id="3.30.450.180">
    <property type="match status" value="1"/>
</dbReference>
<dbReference type="AlphaFoldDB" id="A0A7I9WIG7"/>
<evidence type="ECO:0000313" key="3">
    <source>
        <dbReference type="Proteomes" id="UP000465241"/>
    </source>
</evidence>
<protein>
    <submittedName>
        <fullName evidence="2">Transcriptional regulator</fullName>
    </submittedName>
</protein>
<name>A0A7I9WIG7_9MYCO</name>
<dbReference type="EMBL" id="BLKT01000003">
    <property type="protein sequence ID" value="GFG57086.1"/>
    <property type="molecule type" value="Genomic_DNA"/>
</dbReference>
<organism evidence="2 3">
    <name type="scientific">Mycolicibacterium murale</name>
    <dbReference type="NCBI Taxonomy" id="182220"/>
    <lineage>
        <taxon>Bacteria</taxon>
        <taxon>Bacillati</taxon>
        <taxon>Actinomycetota</taxon>
        <taxon>Actinomycetes</taxon>
        <taxon>Mycobacteriales</taxon>
        <taxon>Mycobacteriaceae</taxon>
        <taxon>Mycolicibacterium</taxon>
    </lineage>
</organism>
<dbReference type="InterPro" id="IPR010982">
    <property type="entry name" value="Lambda_DNA-bd_dom_sf"/>
</dbReference>
<dbReference type="InterPro" id="IPR001387">
    <property type="entry name" value="Cro/C1-type_HTH"/>
</dbReference>
<accession>A0A7I9WIG7</accession>
<evidence type="ECO:0000259" key="1">
    <source>
        <dbReference type="SMART" id="SM00530"/>
    </source>
</evidence>
<dbReference type="GO" id="GO:0003677">
    <property type="term" value="F:DNA binding"/>
    <property type="evidence" value="ECO:0007669"/>
    <property type="project" value="InterPro"/>
</dbReference>
<dbReference type="InterPro" id="IPR041413">
    <property type="entry name" value="MLTR_LBD"/>
</dbReference>
<proteinExistence type="predicted"/>
<comment type="caution">
    <text evidence="2">The sequence shown here is derived from an EMBL/GenBank/DDBJ whole genome shotgun (WGS) entry which is preliminary data.</text>
</comment>